<organism evidence="6 7">
    <name type="scientific">Weissella cibaria</name>
    <dbReference type="NCBI Taxonomy" id="137591"/>
    <lineage>
        <taxon>Bacteria</taxon>
        <taxon>Bacillati</taxon>
        <taxon>Bacillota</taxon>
        <taxon>Bacilli</taxon>
        <taxon>Lactobacillales</taxon>
        <taxon>Lactobacillaceae</taxon>
        <taxon>Weissella</taxon>
    </lineage>
</organism>
<dbReference type="AlphaFoldDB" id="A0A0D1JVC6"/>
<evidence type="ECO:0000256" key="1">
    <source>
        <dbReference type="ARBA" id="ARBA00008366"/>
    </source>
</evidence>
<dbReference type="Gene3D" id="3.40.109.10">
    <property type="entry name" value="NADH Oxidase"/>
    <property type="match status" value="1"/>
</dbReference>
<feature type="domain" description="Nitroreductase" evidence="5">
    <location>
        <begin position="10"/>
        <end position="166"/>
    </location>
</feature>
<dbReference type="Pfam" id="PF00881">
    <property type="entry name" value="Nitroreductase"/>
    <property type="match status" value="1"/>
</dbReference>
<dbReference type="PANTHER" id="PTHR43425">
    <property type="entry name" value="OXYGEN-INSENSITIVE NADPH NITROREDUCTASE"/>
    <property type="match status" value="1"/>
</dbReference>
<sequence>MENDVFKILSNRASIRAFKDEPVSDELVMTVLSAAASGPNMNNFQPVTFIEITDQAVKDEITERVGMRYIAGAPRFFVLAIDYNKLFVGATPEQAAVMAENLAWYNMTEGALISAGIALENAVLAANAVGLGAVTMAGAVRPLDFLQDTLQLPRFVKPVMGLSLGYPDQEPGVKPKLPVKGGFWMTDKYDQAALEGAVATYNETMREYFAGRGIDEDWTEHNMKMVATTAKDNSLATQHLHDKGFATK</sequence>
<dbReference type="EMBL" id="JWHT01000013">
    <property type="protein sequence ID" value="KIU25183.1"/>
    <property type="molecule type" value="Genomic_DNA"/>
</dbReference>
<comment type="similarity">
    <text evidence="1">Belongs to the flavin oxidoreductase frp family.</text>
</comment>
<gene>
    <name evidence="6" type="primary">nfsA</name>
    <name evidence="6" type="ORF">ab3b_00569</name>
</gene>
<keyword evidence="3" id="KW-0288">FMN</keyword>
<protein>
    <submittedName>
        <fullName evidence="6">NfsA protein</fullName>
        <ecNumber evidence="6">1.-.-.-</ecNumber>
    </submittedName>
</protein>
<dbReference type="PATRIC" id="fig|137591.24.peg.548"/>
<evidence type="ECO:0000256" key="2">
    <source>
        <dbReference type="ARBA" id="ARBA00022630"/>
    </source>
</evidence>
<evidence type="ECO:0000313" key="7">
    <source>
        <dbReference type="Proteomes" id="UP000032289"/>
    </source>
</evidence>
<proteinExistence type="inferred from homology"/>
<keyword evidence="2" id="KW-0285">Flavoprotein</keyword>
<evidence type="ECO:0000259" key="5">
    <source>
        <dbReference type="Pfam" id="PF00881"/>
    </source>
</evidence>
<dbReference type="SUPFAM" id="SSF55469">
    <property type="entry name" value="FMN-dependent nitroreductase-like"/>
    <property type="match status" value="1"/>
</dbReference>
<evidence type="ECO:0000256" key="4">
    <source>
        <dbReference type="ARBA" id="ARBA00023002"/>
    </source>
</evidence>
<dbReference type="InterPro" id="IPR000415">
    <property type="entry name" value="Nitroreductase-like"/>
</dbReference>
<dbReference type="RefSeq" id="WP_043940775.1">
    <property type="nucleotide sequence ID" value="NZ_JWHT01000013.1"/>
</dbReference>
<dbReference type="PANTHER" id="PTHR43425:SF2">
    <property type="entry name" value="OXYGEN-INSENSITIVE NADPH NITROREDUCTASE"/>
    <property type="match status" value="1"/>
</dbReference>
<dbReference type="GO" id="GO:0016491">
    <property type="term" value="F:oxidoreductase activity"/>
    <property type="evidence" value="ECO:0007669"/>
    <property type="project" value="UniProtKB-KW"/>
</dbReference>
<accession>A0A0D1JVC6</accession>
<comment type="caution">
    <text evidence="6">The sequence shown here is derived from an EMBL/GenBank/DDBJ whole genome shotgun (WGS) entry which is preliminary data.</text>
</comment>
<dbReference type="Proteomes" id="UP000032289">
    <property type="component" value="Unassembled WGS sequence"/>
</dbReference>
<dbReference type="EC" id="1.-.-.-" evidence="6"/>
<reference evidence="6 7" key="1">
    <citation type="journal article" date="2015" name="Microbiology (Mosc.)">
        <title>Genomics of the Weissella cibaria species with an examination of its metabolic traits.</title>
        <authorList>
            <person name="Lynch K.M."/>
            <person name="Lucid A."/>
            <person name="Arendt E.K."/>
            <person name="Sleator R.D."/>
            <person name="Lucey B."/>
            <person name="Coffey A."/>
        </authorList>
    </citation>
    <scope>NUCLEOTIDE SEQUENCE [LARGE SCALE GENOMIC DNA]</scope>
    <source>
        <strain evidence="6 7">AB3b</strain>
    </source>
</reference>
<evidence type="ECO:0000313" key="6">
    <source>
        <dbReference type="EMBL" id="KIU25183.1"/>
    </source>
</evidence>
<dbReference type="InterPro" id="IPR016446">
    <property type="entry name" value="Flavin_OxRdtase_Frp"/>
</dbReference>
<dbReference type="InterPro" id="IPR029479">
    <property type="entry name" value="Nitroreductase"/>
</dbReference>
<name>A0A0D1JVC6_9LACO</name>
<keyword evidence="4 6" id="KW-0560">Oxidoreductase</keyword>
<evidence type="ECO:0000256" key="3">
    <source>
        <dbReference type="ARBA" id="ARBA00022643"/>
    </source>
</evidence>